<organism evidence="1 2">
    <name type="scientific">Catenulispora acidiphila (strain DSM 44928 / JCM 14897 / NBRC 102108 / NRRL B-24433 / ID139908)</name>
    <dbReference type="NCBI Taxonomy" id="479433"/>
    <lineage>
        <taxon>Bacteria</taxon>
        <taxon>Bacillati</taxon>
        <taxon>Actinomycetota</taxon>
        <taxon>Actinomycetes</taxon>
        <taxon>Catenulisporales</taxon>
        <taxon>Catenulisporaceae</taxon>
        <taxon>Catenulispora</taxon>
    </lineage>
</organism>
<keyword evidence="2" id="KW-1185">Reference proteome</keyword>
<dbReference type="Proteomes" id="UP000000851">
    <property type="component" value="Chromosome"/>
</dbReference>
<dbReference type="InParanoid" id="C7Q5I2"/>
<gene>
    <name evidence="1" type="ordered locus">Caci_8980</name>
</gene>
<protein>
    <submittedName>
        <fullName evidence="1">Uncharacterized protein</fullName>
    </submittedName>
</protein>
<dbReference type="EMBL" id="CP001700">
    <property type="protein sequence ID" value="ACU77793.1"/>
    <property type="molecule type" value="Genomic_DNA"/>
</dbReference>
<accession>C7Q5I2</accession>
<dbReference type="RefSeq" id="WP_015797517.1">
    <property type="nucleotide sequence ID" value="NC_013131.1"/>
</dbReference>
<dbReference type="KEGG" id="cai:Caci_8980"/>
<dbReference type="HOGENOM" id="CLU_1728049_0_0_11"/>
<proteinExistence type="predicted"/>
<sequence>MHDTATRLTDHDTYRVFVNGLLASPQPAAEAIGAQAGTMMRTLSDPYATAYLLGCCGVANAATRIIQIIDALPLHDALPSTAAAACFVKAFASLALDEQVDAFCLLTAALGFDPGHIASRWLMVALNTGMPDEVVQKLALTMFEALAGGDR</sequence>
<dbReference type="AlphaFoldDB" id="C7Q5I2"/>
<name>C7Q5I2_CATAD</name>
<evidence type="ECO:0000313" key="2">
    <source>
        <dbReference type="Proteomes" id="UP000000851"/>
    </source>
</evidence>
<evidence type="ECO:0000313" key="1">
    <source>
        <dbReference type="EMBL" id="ACU77793.1"/>
    </source>
</evidence>
<reference evidence="1 2" key="1">
    <citation type="journal article" date="2009" name="Stand. Genomic Sci.">
        <title>Complete genome sequence of Catenulispora acidiphila type strain (ID 139908).</title>
        <authorList>
            <person name="Copeland A."/>
            <person name="Lapidus A."/>
            <person name="Glavina Del Rio T."/>
            <person name="Nolan M."/>
            <person name="Lucas S."/>
            <person name="Chen F."/>
            <person name="Tice H."/>
            <person name="Cheng J.F."/>
            <person name="Bruce D."/>
            <person name="Goodwin L."/>
            <person name="Pitluck S."/>
            <person name="Mikhailova N."/>
            <person name="Pati A."/>
            <person name="Ivanova N."/>
            <person name="Mavromatis K."/>
            <person name="Chen A."/>
            <person name="Palaniappan K."/>
            <person name="Chain P."/>
            <person name="Land M."/>
            <person name="Hauser L."/>
            <person name="Chang Y.J."/>
            <person name="Jeffries C.D."/>
            <person name="Chertkov O."/>
            <person name="Brettin T."/>
            <person name="Detter J.C."/>
            <person name="Han C."/>
            <person name="Ali Z."/>
            <person name="Tindall B.J."/>
            <person name="Goker M."/>
            <person name="Bristow J."/>
            <person name="Eisen J.A."/>
            <person name="Markowitz V."/>
            <person name="Hugenholtz P."/>
            <person name="Kyrpides N.C."/>
            <person name="Klenk H.P."/>
        </authorList>
    </citation>
    <scope>NUCLEOTIDE SEQUENCE [LARGE SCALE GENOMIC DNA]</scope>
    <source>
        <strain evidence="2">DSM 44928 / JCM 14897 / NBRC 102108 / NRRL B-24433 / ID139908</strain>
    </source>
</reference>